<proteinExistence type="inferred from homology"/>
<sequence>MWVRPPFPVFIRVLLRIPRVFFALQVFSFSFLPSLHFPFPSGSLMNGLLDSVSDVERLSTLLYGGDKSVLRVVTDIGWGGVASAMGLHLIYKVLQECETAPPIFFASQALLYMVNSSLSSTDLSSIEQTLSCILVGRYRLLDSRCKDAIIRLLCAVVRRGFCEVPELRAFPLRVTAALGCQDGSPEEYISLSCNILTTLIDTIESTDSSVRSAAVNKRVNVLFRAECLLPVFRSVSRYLKGVRSPHNNACYSAVLLLCKVLLFDPACSFDDGTEDVQMREYPQEWAAHLVDKELFDKLWDLYLIQTGNARFFAVVLQSLEPLISLKASLYPSSEDQMVRLTTCLDITLSVMENRIHLDDSVVLFEFCRLLNRLKPNFTIEQMRKVRCYEKWMRTFADFTQLCLRNWSYARRVFLSLLSAWAKLVGSQTYCREKQTLLEELAPKVCQSYITSNQEQAVEFVQRKGAASFEDYSLDGEAEMLSLELGFASQLLRFCGGSAEECIPRIICHLSESLVLQKDLTPVQLSSVYEQLAWLVALSNSWLCSFRFSCNERATDCSVICACFKAVSYDIETQRSLSVSQDTRHHFHNSFISLLRTVWNILFLDRLDGAKKVRASLQAALNVGSQGELSLAITGLIVNEIMNGVYCCGGETAVAALNLFIDMVQSPSTVMVLKTLPNLNERLLFVSGSASNRDTKTYHRILLTFARIKAQIYMIGRSSESSTEIVAKLSLRDFRICGEECARFDETFSDTLVRVACSWRGTFRSCVGQMEYKLLLKQIFPELPLVMRHFGNQRGTACGVQLLRLLNEITENRSRRINFGANGVEGYHLFRFFSGSLKPVIDVLVEVLGSNDSRLVEWGIKCLGILFSIGRNILTGGYCNFGVLRLYGDESLPSCLASLWQAVRLLEGHHLQQYEKLARAFSSLSCELLRDVHFWFLRNLHIDNLLHVIHLLDFTLGCQAPAGLVSLSLEALGSFTSALCCSDYHESDESEQIMSSLLREDGAIFSRFLRLLLDIMLTKKCSTSVVEAPLRALVVLDRESFLSLGDFLCGLVGSDESREELREAFTRLQLCACESYKKCSTSSYTKEFQRFSMVVTRLYSC</sequence>
<reference evidence="8" key="1">
    <citation type="journal article" date="2012" name="Proc. Natl. Acad. Sci. U.S.A.">
        <title>Antigenic diversity is generated by distinct evolutionary mechanisms in African trypanosome species.</title>
        <authorList>
            <person name="Jackson A.P."/>
            <person name="Berry A."/>
            <person name="Aslett M."/>
            <person name="Allison H.C."/>
            <person name="Burton P."/>
            <person name="Vavrova-Anderson J."/>
            <person name="Brown R."/>
            <person name="Browne H."/>
            <person name="Corton N."/>
            <person name="Hauser H."/>
            <person name="Gamble J."/>
            <person name="Gilderthorp R."/>
            <person name="Marcello L."/>
            <person name="McQuillan J."/>
            <person name="Otto T.D."/>
            <person name="Quail M.A."/>
            <person name="Sanders M.J."/>
            <person name="van Tonder A."/>
            <person name="Ginger M.L."/>
            <person name="Field M.C."/>
            <person name="Barry J.D."/>
            <person name="Hertz-Fowler C."/>
            <person name="Berriman M."/>
        </authorList>
    </citation>
    <scope>NUCLEOTIDE SEQUENCE</scope>
    <source>
        <strain evidence="8">IL3000</strain>
    </source>
</reference>
<keyword evidence="6" id="KW-0653">Protein transport</keyword>
<evidence type="ECO:0000313" key="8">
    <source>
        <dbReference type="EMBL" id="CCC92228.1"/>
    </source>
</evidence>
<evidence type="ECO:0000256" key="6">
    <source>
        <dbReference type="ARBA" id="ARBA00022927"/>
    </source>
</evidence>
<dbReference type="GO" id="GO:0005643">
    <property type="term" value="C:nuclear pore"/>
    <property type="evidence" value="ECO:0007669"/>
    <property type="project" value="TreeGrafter"/>
</dbReference>
<dbReference type="InterPro" id="IPR044189">
    <property type="entry name" value="XPO4/7-like"/>
</dbReference>
<dbReference type="PANTHER" id="PTHR12596:SF19">
    <property type="entry name" value="IMPORTIN N-TERMINAL DOMAIN-CONTAINING PROTEIN"/>
    <property type="match status" value="1"/>
</dbReference>
<dbReference type="InterPro" id="IPR016024">
    <property type="entry name" value="ARM-type_fold"/>
</dbReference>
<dbReference type="GO" id="GO:0005737">
    <property type="term" value="C:cytoplasm"/>
    <property type="evidence" value="ECO:0007669"/>
    <property type="project" value="UniProtKB-SubCell"/>
</dbReference>
<dbReference type="GO" id="GO:0005049">
    <property type="term" value="F:nuclear export signal receptor activity"/>
    <property type="evidence" value="ECO:0007669"/>
    <property type="project" value="InterPro"/>
</dbReference>
<evidence type="ECO:0000256" key="2">
    <source>
        <dbReference type="ARBA" id="ARBA00004496"/>
    </source>
</evidence>
<keyword evidence="5" id="KW-0963">Cytoplasm</keyword>
<organism evidence="8">
    <name type="scientific">Trypanosoma congolense (strain IL3000)</name>
    <dbReference type="NCBI Taxonomy" id="1068625"/>
    <lineage>
        <taxon>Eukaryota</taxon>
        <taxon>Discoba</taxon>
        <taxon>Euglenozoa</taxon>
        <taxon>Kinetoplastea</taxon>
        <taxon>Metakinetoplastina</taxon>
        <taxon>Trypanosomatida</taxon>
        <taxon>Trypanosomatidae</taxon>
        <taxon>Trypanosoma</taxon>
        <taxon>Nannomonas</taxon>
    </lineage>
</organism>
<accession>G0US66</accession>
<evidence type="ECO:0000256" key="4">
    <source>
        <dbReference type="ARBA" id="ARBA00022448"/>
    </source>
</evidence>
<gene>
    <name evidence="8" type="ORF">TCIL3000_8_4490</name>
</gene>
<dbReference type="AlphaFoldDB" id="G0US66"/>
<dbReference type="SUPFAM" id="SSF48371">
    <property type="entry name" value="ARM repeat"/>
    <property type="match status" value="1"/>
</dbReference>
<evidence type="ECO:0000256" key="7">
    <source>
        <dbReference type="ARBA" id="ARBA00023242"/>
    </source>
</evidence>
<keyword evidence="7" id="KW-0539">Nucleus</keyword>
<name>G0US66_TRYCI</name>
<dbReference type="GO" id="GO:0006611">
    <property type="term" value="P:protein export from nucleus"/>
    <property type="evidence" value="ECO:0007669"/>
    <property type="project" value="TreeGrafter"/>
</dbReference>
<dbReference type="VEuPathDB" id="TriTrypDB:TcIL3000_8_4490"/>
<evidence type="ECO:0000256" key="1">
    <source>
        <dbReference type="ARBA" id="ARBA00004123"/>
    </source>
</evidence>
<keyword evidence="4" id="KW-0813">Transport</keyword>
<evidence type="ECO:0000256" key="5">
    <source>
        <dbReference type="ARBA" id="ARBA00022490"/>
    </source>
</evidence>
<comment type="subcellular location">
    <subcellularLocation>
        <location evidence="2">Cytoplasm</location>
    </subcellularLocation>
    <subcellularLocation>
        <location evidence="1">Nucleus</location>
    </subcellularLocation>
</comment>
<dbReference type="EMBL" id="HE575321">
    <property type="protein sequence ID" value="CCC92228.1"/>
    <property type="molecule type" value="Genomic_DNA"/>
</dbReference>
<dbReference type="PANTHER" id="PTHR12596">
    <property type="entry name" value="EXPORTIN 4,7-RELATED"/>
    <property type="match status" value="1"/>
</dbReference>
<protein>
    <submittedName>
        <fullName evidence="8">Uncharacterized protein</fullName>
    </submittedName>
</protein>
<comment type="similarity">
    <text evidence="3">Belongs to the exportin family.</text>
</comment>
<evidence type="ECO:0000256" key="3">
    <source>
        <dbReference type="ARBA" id="ARBA00009466"/>
    </source>
</evidence>